<dbReference type="GO" id="GO:0005737">
    <property type="term" value="C:cytoplasm"/>
    <property type="evidence" value="ECO:0007669"/>
    <property type="project" value="TreeGrafter"/>
</dbReference>
<proteinExistence type="predicted"/>
<organism evidence="2 3">
    <name type="scientific">Monodon monoceros</name>
    <name type="common">Narwhal</name>
    <name type="synonym">Ceratodon monodon</name>
    <dbReference type="NCBI Taxonomy" id="40151"/>
    <lineage>
        <taxon>Eukaryota</taxon>
        <taxon>Metazoa</taxon>
        <taxon>Chordata</taxon>
        <taxon>Craniata</taxon>
        <taxon>Vertebrata</taxon>
        <taxon>Euteleostomi</taxon>
        <taxon>Mammalia</taxon>
        <taxon>Eutheria</taxon>
        <taxon>Laurasiatheria</taxon>
        <taxon>Artiodactyla</taxon>
        <taxon>Whippomorpha</taxon>
        <taxon>Cetacea</taxon>
        <taxon>Odontoceti</taxon>
        <taxon>Monodontidae</taxon>
        <taxon>Monodon</taxon>
    </lineage>
</organism>
<evidence type="ECO:0000256" key="1">
    <source>
        <dbReference type="SAM" id="MobiDB-lite"/>
    </source>
</evidence>
<dbReference type="EMBL" id="RWIC01000116">
    <property type="protein sequence ID" value="TKC49532.1"/>
    <property type="molecule type" value="Genomic_DNA"/>
</dbReference>
<comment type="caution">
    <text evidence="2">The sequence shown here is derived from an EMBL/GenBank/DDBJ whole genome shotgun (WGS) entry which is preliminary data.</text>
</comment>
<dbReference type="AlphaFoldDB" id="A0A4U1FI13"/>
<accession>A0A4U1FI13</accession>
<name>A0A4U1FI13_MONMO</name>
<dbReference type="PANTHER" id="PTHR46348:SF1">
    <property type="entry name" value="DELETED IN LUNG AND ESOPHAGEAL CANCER PROTEIN 1"/>
    <property type="match status" value="1"/>
</dbReference>
<feature type="region of interest" description="Disordered" evidence="1">
    <location>
        <begin position="1"/>
        <end position="71"/>
    </location>
</feature>
<dbReference type="GO" id="GO:0015631">
    <property type="term" value="F:tubulin binding"/>
    <property type="evidence" value="ECO:0007669"/>
    <property type="project" value="TreeGrafter"/>
</dbReference>
<evidence type="ECO:0000313" key="3">
    <source>
        <dbReference type="Proteomes" id="UP000308365"/>
    </source>
</evidence>
<protein>
    <submittedName>
        <fullName evidence="2">Uncharacterized protein</fullName>
    </submittedName>
</protein>
<feature type="compositionally biased region" description="Low complexity" evidence="1">
    <location>
        <begin position="7"/>
        <end position="39"/>
    </location>
</feature>
<reference evidence="3" key="1">
    <citation type="journal article" date="2019" name="IScience">
        <title>Narwhal Genome Reveals Long-Term Low Genetic Diversity despite Current Large Abundance Size.</title>
        <authorList>
            <person name="Westbury M.V."/>
            <person name="Petersen B."/>
            <person name="Garde E."/>
            <person name="Heide-Jorgensen M.P."/>
            <person name="Lorenzen E.D."/>
        </authorList>
    </citation>
    <scope>NUCLEOTIDE SEQUENCE [LARGE SCALE GENOMIC DNA]</scope>
</reference>
<evidence type="ECO:0000313" key="2">
    <source>
        <dbReference type="EMBL" id="TKC49532.1"/>
    </source>
</evidence>
<dbReference type="PANTHER" id="PTHR46348">
    <property type="entry name" value="DELETED IN LUNG AND ESOPHAGEAL CANCER PROTEIN 1"/>
    <property type="match status" value="1"/>
</dbReference>
<dbReference type="InterPro" id="IPR033304">
    <property type="entry name" value="DLEC1"/>
</dbReference>
<dbReference type="Proteomes" id="UP000308365">
    <property type="component" value="Unassembled WGS sequence"/>
</dbReference>
<feature type="non-terminal residue" evidence="2">
    <location>
        <position position="324"/>
    </location>
</feature>
<gene>
    <name evidence="2" type="ORF">EI555_011002</name>
</gene>
<sequence>METGRGEQQSAESESYAFAEETWTPTTRPTRIRSPSQSSLAYSESFYQPGSRPRRVSPLTLRPLPEPHLRPTSLRTQDISYLLTGVFQNLYTAEVIGEEVSASLIKARGSEDARHEEFVDQLQQRQDLLKMSGVGGCVVGLSSKVEFQKSRHVDPAAKHRDGGLAVPGSKDELVSSPGAFVPGYSKLTFSCEKRSVPKKELTKKLACRKMPSQSEEETDYTMDSLTWDSSFKGKLRSRATAERQLERLLLARMESRNRFLKNPRFFPPNTPFGGTSLLFPPKKPALIGEFQDGELEESCADTPMFLAKPSIAFFTDYEIGQVYE</sequence>
<dbReference type="GO" id="GO:0008285">
    <property type="term" value="P:negative regulation of cell population proliferation"/>
    <property type="evidence" value="ECO:0007669"/>
    <property type="project" value="InterPro"/>
</dbReference>
<dbReference type="GO" id="GO:0005929">
    <property type="term" value="C:cilium"/>
    <property type="evidence" value="ECO:0007669"/>
    <property type="project" value="TreeGrafter"/>
</dbReference>